<dbReference type="SUPFAM" id="SSF51445">
    <property type="entry name" value="(Trans)glycosidases"/>
    <property type="match status" value="1"/>
</dbReference>
<dbReference type="InterPro" id="IPR025705">
    <property type="entry name" value="Beta_hexosaminidase_sua/sub"/>
</dbReference>
<reference evidence="5 6" key="1">
    <citation type="submission" date="2019-06" db="EMBL/GenBank/DDBJ databases">
        <title>Sequencing the genomes of 1000 actinobacteria strains.</title>
        <authorList>
            <person name="Klenk H.-P."/>
        </authorList>
    </citation>
    <scope>NUCLEOTIDE SEQUENCE [LARGE SCALE GENOMIC DNA]</scope>
    <source>
        <strain evidence="5 6">DSM 45511</strain>
    </source>
</reference>
<proteinExistence type="inferred from homology"/>
<dbReference type="GO" id="GO:0030203">
    <property type="term" value="P:glycosaminoglycan metabolic process"/>
    <property type="evidence" value="ECO:0007669"/>
    <property type="project" value="TreeGrafter"/>
</dbReference>
<dbReference type="InterPro" id="IPR017853">
    <property type="entry name" value="GH"/>
</dbReference>
<keyword evidence="3 5" id="KW-0378">Hydrolase</keyword>
<comment type="caution">
    <text evidence="5">The sequence shown here is derived from an EMBL/GenBank/DDBJ whole genome shotgun (WGS) entry which is preliminary data.</text>
</comment>
<dbReference type="Gene3D" id="3.20.20.80">
    <property type="entry name" value="Glycosidases"/>
    <property type="match status" value="1"/>
</dbReference>
<feature type="domain" description="Glycoside hydrolase family 20 catalytic" evidence="4">
    <location>
        <begin position="93"/>
        <end position="322"/>
    </location>
</feature>
<keyword evidence="2" id="KW-0732">Signal</keyword>
<dbReference type="PRINTS" id="PR00738">
    <property type="entry name" value="GLHYDRLASE20"/>
</dbReference>
<dbReference type="EMBL" id="VFPH01000002">
    <property type="protein sequence ID" value="TQM37689.1"/>
    <property type="molecule type" value="Genomic_DNA"/>
</dbReference>
<dbReference type="AlphaFoldDB" id="A0A543FV41"/>
<dbReference type="SUPFAM" id="SSF55545">
    <property type="entry name" value="beta-N-acetylhexosaminidase-like domain"/>
    <property type="match status" value="1"/>
</dbReference>
<gene>
    <name evidence="5" type="ORF">FB388_4907</name>
</gene>
<protein>
    <submittedName>
        <fullName evidence="5">Glycosyl hydrolase family 20</fullName>
    </submittedName>
</protein>
<evidence type="ECO:0000256" key="2">
    <source>
        <dbReference type="ARBA" id="ARBA00022729"/>
    </source>
</evidence>
<comment type="similarity">
    <text evidence="1">Belongs to the glycosyl hydrolase 20 family.</text>
</comment>
<name>A0A543FV41_9PSEU</name>
<evidence type="ECO:0000313" key="5">
    <source>
        <dbReference type="EMBL" id="TQM37689.1"/>
    </source>
</evidence>
<keyword evidence="6" id="KW-1185">Reference proteome</keyword>
<evidence type="ECO:0000313" key="6">
    <source>
        <dbReference type="Proteomes" id="UP000319818"/>
    </source>
</evidence>
<dbReference type="GO" id="GO:0005975">
    <property type="term" value="P:carbohydrate metabolic process"/>
    <property type="evidence" value="ECO:0007669"/>
    <property type="project" value="InterPro"/>
</dbReference>
<dbReference type="OrthoDB" id="9763537at2"/>
<dbReference type="PANTHER" id="PTHR22600:SF26">
    <property type="entry name" value="BETA-N-ACETYLHEXOSAMINIDASE"/>
    <property type="match status" value="1"/>
</dbReference>
<evidence type="ECO:0000256" key="1">
    <source>
        <dbReference type="ARBA" id="ARBA00006285"/>
    </source>
</evidence>
<accession>A0A543FV41</accession>
<dbReference type="Pfam" id="PF00728">
    <property type="entry name" value="Glyco_hydro_20"/>
    <property type="match status" value="1"/>
</dbReference>
<dbReference type="InterPro" id="IPR029018">
    <property type="entry name" value="Hex-like_dom2"/>
</dbReference>
<sequence>MIAVQSSIAHLFPVPRSLEVLGEPGPAPDAPVEVHVDPDLPEQGYTLVRDADGTRIGHRDDAGLRYARQTLDQVRADPELAGRAVRVRDWPDFPVRGFMLDISRDRVPTRRTLRRYVEILAAARMNQLELYTEHTFAYADHAEVWARASPLTADDMRWLDALCAAHGITLVANQNTLGHMERWLAHDRYRDRAESPDGFTLGGHHRSPSTLQPTPDNAEFALALVRELADTVRARRVNIGADEPWELGKGRSAADAAERGLGQVYLDHLLRVATPLLEDGYEVQFWADVLADHPEVAEALPAAGLIPVVWQYDGPAHARAALDRATPEQREQWAADGFDMEPLAGGFRERAKSLTSAGRPFWVAPGTGAWNSIVGRLGNAVENLVDAAEIGREHGAGGYVVTTWGDHGHVEPPPVTYPGLLYGAAVSWCLDSNRDVDPAAALDRVVFDGPGLGAALAAAGSVADLVDAPLLNGSVLASALFGSEDAPAVAPEALAEAERVLAGAADALANARPAAADGDVAVRETAQAVALARFAVALLAAGGITALTPAAAGELLHRLDALVVEQRACWLLSARPGGLDDSIAKFAPLRSALARRAAQ</sequence>
<dbReference type="GO" id="GO:0016020">
    <property type="term" value="C:membrane"/>
    <property type="evidence" value="ECO:0007669"/>
    <property type="project" value="TreeGrafter"/>
</dbReference>
<organism evidence="5 6">
    <name type="scientific">Pseudonocardia cypriaca</name>
    <dbReference type="NCBI Taxonomy" id="882449"/>
    <lineage>
        <taxon>Bacteria</taxon>
        <taxon>Bacillati</taxon>
        <taxon>Actinomycetota</taxon>
        <taxon>Actinomycetes</taxon>
        <taxon>Pseudonocardiales</taxon>
        <taxon>Pseudonocardiaceae</taxon>
        <taxon>Pseudonocardia</taxon>
    </lineage>
</organism>
<dbReference type="InterPro" id="IPR015883">
    <property type="entry name" value="Glyco_hydro_20_cat"/>
</dbReference>
<dbReference type="PANTHER" id="PTHR22600">
    <property type="entry name" value="BETA-HEXOSAMINIDASE"/>
    <property type="match status" value="1"/>
</dbReference>
<dbReference type="Gene3D" id="3.30.379.10">
    <property type="entry name" value="Chitobiase/beta-hexosaminidase domain 2-like"/>
    <property type="match status" value="1"/>
</dbReference>
<dbReference type="Proteomes" id="UP000319818">
    <property type="component" value="Unassembled WGS sequence"/>
</dbReference>
<dbReference type="GO" id="GO:0004563">
    <property type="term" value="F:beta-N-acetylhexosaminidase activity"/>
    <property type="evidence" value="ECO:0007669"/>
    <property type="project" value="InterPro"/>
</dbReference>
<evidence type="ECO:0000259" key="4">
    <source>
        <dbReference type="Pfam" id="PF00728"/>
    </source>
</evidence>
<evidence type="ECO:0000256" key="3">
    <source>
        <dbReference type="ARBA" id="ARBA00022801"/>
    </source>
</evidence>